<protein>
    <submittedName>
        <fullName evidence="1">Uncharacterized protein</fullName>
    </submittedName>
</protein>
<gene>
    <name evidence="1" type="ORF">EJ08DRAFT_325421</name>
</gene>
<sequence length="356" mass="40613">MEMEKLPYPEILRKLYCMRARHLACQLRRDHVLFPLILPSEIPIKSIAQPKASFTLSRLWDCANKSTAIYCAARGSLNLQPILELSYEIRKHSSHPSTEFQKFLSKPIVYGRRDERGLKHYTVQDLDCGQATIQGVNRTHTALCQEFDALKIEISERISNGTLDCDSDGLDWMCMVNMRQPQTYNLLPSFRSLFIVILETANWGKNWYFPELQRHGQTIPVYIVYAGSDDAIDISAKLCQTFGTMKSDGTIQFARTSLTEGLVFISTLDQADFATPRVSPDKLQTLPQWGAVPGPLPEETLKALSHDYYDGPPITPELLVQYRDMSERYPETLCPVPELRPRYDPLGPDALRKRKP</sequence>
<dbReference type="AlphaFoldDB" id="A0A9P4TX50"/>
<dbReference type="EMBL" id="MU007055">
    <property type="protein sequence ID" value="KAF2428270.1"/>
    <property type="molecule type" value="Genomic_DNA"/>
</dbReference>
<evidence type="ECO:0000313" key="2">
    <source>
        <dbReference type="Proteomes" id="UP000800235"/>
    </source>
</evidence>
<evidence type="ECO:0000313" key="1">
    <source>
        <dbReference type="EMBL" id="KAF2428270.1"/>
    </source>
</evidence>
<organism evidence="1 2">
    <name type="scientific">Tothia fuscella</name>
    <dbReference type="NCBI Taxonomy" id="1048955"/>
    <lineage>
        <taxon>Eukaryota</taxon>
        <taxon>Fungi</taxon>
        <taxon>Dikarya</taxon>
        <taxon>Ascomycota</taxon>
        <taxon>Pezizomycotina</taxon>
        <taxon>Dothideomycetes</taxon>
        <taxon>Pleosporomycetidae</taxon>
        <taxon>Venturiales</taxon>
        <taxon>Cylindrosympodiaceae</taxon>
        <taxon>Tothia</taxon>
    </lineage>
</organism>
<proteinExistence type="predicted"/>
<dbReference type="OrthoDB" id="3513679at2759"/>
<dbReference type="Proteomes" id="UP000800235">
    <property type="component" value="Unassembled WGS sequence"/>
</dbReference>
<reference evidence="1" key="1">
    <citation type="journal article" date="2020" name="Stud. Mycol.">
        <title>101 Dothideomycetes genomes: a test case for predicting lifestyles and emergence of pathogens.</title>
        <authorList>
            <person name="Haridas S."/>
            <person name="Albert R."/>
            <person name="Binder M."/>
            <person name="Bloem J."/>
            <person name="Labutti K."/>
            <person name="Salamov A."/>
            <person name="Andreopoulos B."/>
            <person name="Baker S."/>
            <person name="Barry K."/>
            <person name="Bills G."/>
            <person name="Bluhm B."/>
            <person name="Cannon C."/>
            <person name="Castanera R."/>
            <person name="Culley D."/>
            <person name="Daum C."/>
            <person name="Ezra D."/>
            <person name="Gonzalez J."/>
            <person name="Henrissat B."/>
            <person name="Kuo A."/>
            <person name="Liang C."/>
            <person name="Lipzen A."/>
            <person name="Lutzoni F."/>
            <person name="Magnuson J."/>
            <person name="Mondo S."/>
            <person name="Nolan M."/>
            <person name="Ohm R."/>
            <person name="Pangilinan J."/>
            <person name="Park H.-J."/>
            <person name="Ramirez L."/>
            <person name="Alfaro M."/>
            <person name="Sun H."/>
            <person name="Tritt A."/>
            <person name="Yoshinaga Y."/>
            <person name="Zwiers L.-H."/>
            <person name="Turgeon B."/>
            <person name="Goodwin S."/>
            <person name="Spatafora J."/>
            <person name="Crous P."/>
            <person name="Grigoriev I."/>
        </authorList>
    </citation>
    <scope>NUCLEOTIDE SEQUENCE</scope>
    <source>
        <strain evidence="1">CBS 130266</strain>
    </source>
</reference>
<comment type="caution">
    <text evidence="1">The sequence shown here is derived from an EMBL/GenBank/DDBJ whole genome shotgun (WGS) entry which is preliminary data.</text>
</comment>
<keyword evidence="2" id="KW-1185">Reference proteome</keyword>
<accession>A0A9P4TX50</accession>
<name>A0A9P4TX50_9PEZI</name>